<proteinExistence type="predicted"/>
<keyword evidence="3" id="KW-1185">Reference proteome</keyword>
<dbReference type="EMBL" id="BPLR01006916">
    <property type="protein sequence ID" value="GIY13322.1"/>
    <property type="molecule type" value="Genomic_DNA"/>
</dbReference>
<evidence type="ECO:0000313" key="2">
    <source>
        <dbReference type="EMBL" id="GIY13322.1"/>
    </source>
</evidence>
<evidence type="ECO:0000256" key="1">
    <source>
        <dbReference type="SAM" id="MobiDB-lite"/>
    </source>
</evidence>
<name>A0AAV4QYX0_CAEEX</name>
<feature type="region of interest" description="Disordered" evidence="1">
    <location>
        <begin position="1"/>
        <end position="27"/>
    </location>
</feature>
<accession>A0AAV4QYX0</accession>
<feature type="compositionally biased region" description="Polar residues" evidence="1">
    <location>
        <begin position="13"/>
        <end position="22"/>
    </location>
</feature>
<reference evidence="2 3" key="1">
    <citation type="submission" date="2021-06" db="EMBL/GenBank/DDBJ databases">
        <title>Caerostris extrusa draft genome.</title>
        <authorList>
            <person name="Kono N."/>
            <person name="Arakawa K."/>
        </authorList>
    </citation>
    <scope>NUCLEOTIDE SEQUENCE [LARGE SCALE GENOMIC DNA]</scope>
</reference>
<organism evidence="2 3">
    <name type="scientific">Caerostris extrusa</name>
    <name type="common">Bark spider</name>
    <name type="synonym">Caerostris bankana</name>
    <dbReference type="NCBI Taxonomy" id="172846"/>
    <lineage>
        <taxon>Eukaryota</taxon>
        <taxon>Metazoa</taxon>
        <taxon>Ecdysozoa</taxon>
        <taxon>Arthropoda</taxon>
        <taxon>Chelicerata</taxon>
        <taxon>Arachnida</taxon>
        <taxon>Araneae</taxon>
        <taxon>Araneomorphae</taxon>
        <taxon>Entelegynae</taxon>
        <taxon>Araneoidea</taxon>
        <taxon>Araneidae</taxon>
        <taxon>Caerostris</taxon>
    </lineage>
</organism>
<evidence type="ECO:0000313" key="3">
    <source>
        <dbReference type="Proteomes" id="UP001054945"/>
    </source>
</evidence>
<sequence length="80" mass="8509">MTHIHRRPGGGATNSRTENLISKNRGGGAVRRLSASPFQYQGCPSILVAKTSRQASLSTNTRCTALPPYSFSFLSGVDLG</sequence>
<gene>
    <name evidence="2" type="ORF">CEXT_320421</name>
</gene>
<comment type="caution">
    <text evidence="2">The sequence shown here is derived from an EMBL/GenBank/DDBJ whole genome shotgun (WGS) entry which is preliminary data.</text>
</comment>
<dbReference type="AlphaFoldDB" id="A0AAV4QYX0"/>
<dbReference type="Proteomes" id="UP001054945">
    <property type="component" value="Unassembled WGS sequence"/>
</dbReference>
<protein>
    <submittedName>
        <fullName evidence="2">Uncharacterized protein</fullName>
    </submittedName>
</protein>